<evidence type="ECO:0000259" key="1">
    <source>
        <dbReference type="Pfam" id="PF18545"/>
    </source>
</evidence>
<organism evidence="2 3">
    <name type="scientific">Natronococcus amylolyticus DSM 10524</name>
    <dbReference type="NCBI Taxonomy" id="1227497"/>
    <lineage>
        <taxon>Archaea</taxon>
        <taxon>Methanobacteriati</taxon>
        <taxon>Methanobacteriota</taxon>
        <taxon>Stenosarchaea group</taxon>
        <taxon>Halobacteria</taxon>
        <taxon>Halobacteriales</taxon>
        <taxon>Natrialbaceae</taxon>
        <taxon>Natronococcus</taxon>
    </lineage>
</organism>
<comment type="caution">
    <text evidence="2">The sequence shown here is derived from an EMBL/GenBank/DDBJ whole genome shotgun (WGS) entry which is preliminary data.</text>
</comment>
<dbReference type="AlphaFoldDB" id="L9X342"/>
<sequence>MGKAPANELTTDVVYEVAKVSNTDPIDLPPLYNAIDIDALNALVADSCESTLKSITFQYDGYTVTVTGNGDITVSSTA</sequence>
<gene>
    <name evidence="2" type="ORF">C491_13712</name>
</gene>
<feature type="domain" description="Halobacterial output" evidence="1">
    <location>
        <begin position="7"/>
        <end position="75"/>
    </location>
</feature>
<accession>L9X342</accession>
<protein>
    <recommendedName>
        <fullName evidence="1">Halobacterial output domain-containing protein</fullName>
    </recommendedName>
</protein>
<name>L9X342_9EURY</name>
<evidence type="ECO:0000313" key="2">
    <source>
        <dbReference type="EMBL" id="ELY56012.1"/>
    </source>
</evidence>
<keyword evidence="3" id="KW-1185">Reference proteome</keyword>
<dbReference type="Proteomes" id="UP000011688">
    <property type="component" value="Unassembled WGS sequence"/>
</dbReference>
<dbReference type="eggNOG" id="arCOG08928">
    <property type="taxonomic scope" value="Archaea"/>
</dbReference>
<proteinExistence type="predicted"/>
<dbReference type="Pfam" id="PF18545">
    <property type="entry name" value="HalOD1"/>
    <property type="match status" value="1"/>
</dbReference>
<dbReference type="EMBL" id="AOIB01000028">
    <property type="protein sequence ID" value="ELY56012.1"/>
    <property type="molecule type" value="Genomic_DNA"/>
</dbReference>
<evidence type="ECO:0000313" key="3">
    <source>
        <dbReference type="Proteomes" id="UP000011688"/>
    </source>
</evidence>
<reference evidence="2 3" key="1">
    <citation type="journal article" date="2014" name="PLoS Genet.">
        <title>Phylogenetically driven sequencing of extremely halophilic archaea reveals strategies for static and dynamic osmo-response.</title>
        <authorList>
            <person name="Becker E.A."/>
            <person name="Seitzer P.M."/>
            <person name="Tritt A."/>
            <person name="Larsen D."/>
            <person name="Krusor M."/>
            <person name="Yao A.I."/>
            <person name="Wu D."/>
            <person name="Madern D."/>
            <person name="Eisen J.A."/>
            <person name="Darling A.E."/>
            <person name="Facciotti M.T."/>
        </authorList>
    </citation>
    <scope>NUCLEOTIDE SEQUENCE [LARGE SCALE GENOMIC DNA]</scope>
    <source>
        <strain evidence="2 3">DSM 10524</strain>
    </source>
</reference>
<dbReference type="InterPro" id="IPR040624">
    <property type="entry name" value="HalOD1"/>
</dbReference>